<dbReference type="PANTHER" id="PTHR22640:SF2">
    <property type="entry name" value="STRUCTURAL MAINTENANCE OF CHROMOSOMES FLEXIBLE HINGE DOMAIN-CONTAINING PROTEIN 1"/>
    <property type="match status" value="1"/>
</dbReference>
<dbReference type="InterPro" id="IPR058612">
    <property type="entry name" value="Ig_SMCHD1_2nd"/>
</dbReference>
<evidence type="ECO:0000256" key="1">
    <source>
        <dbReference type="ARBA" id="ARBA00004286"/>
    </source>
</evidence>
<dbReference type="PANTHER" id="PTHR22640">
    <property type="entry name" value="STRUCTURAL MAINTENANCE OF CHROMOSOMES FLEXIBLE HINGE DOMAIN-CONTAINING PROTEIN 1"/>
    <property type="match status" value="1"/>
</dbReference>
<reference evidence="5" key="2">
    <citation type="submission" date="2025-09" db="UniProtKB">
        <authorList>
            <consortium name="Ensembl"/>
        </authorList>
    </citation>
    <scope>IDENTIFICATION</scope>
</reference>
<accession>A0A3Q0SGG0</accession>
<evidence type="ECO:0000256" key="3">
    <source>
        <dbReference type="SAM" id="Coils"/>
    </source>
</evidence>
<dbReference type="InterPro" id="IPR058616">
    <property type="entry name" value="Ig_SMCHD1_8th"/>
</dbReference>
<keyword evidence="2" id="KW-0158">Chromosome</keyword>
<dbReference type="GO" id="GO:0006302">
    <property type="term" value="P:double-strand break repair"/>
    <property type="evidence" value="ECO:0007669"/>
    <property type="project" value="InterPro"/>
</dbReference>
<dbReference type="Gene3D" id="1.20.1060.20">
    <property type="match status" value="1"/>
</dbReference>
<dbReference type="GO" id="GO:0005524">
    <property type="term" value="F:ATP binding"/>
    <property type="evidence" value="ECO:0007669"/>
    <property type="project" value="InterPro"/>
</dbReference>
<dbReference type="InterPro" id="IPR058613">
    <property type="entry name" value="Ig_SMCHD1_4th"/>
</dbReference>
<dbReference type="Pfam" id="PF26197">
    <property type="entry name" value="Ig_SMCHD1_5th"/>
    <property type="match status" value="1"/>
</dbReference>
<keyword evidence="6" id="KW-1185">Reference proteome</keyword>
<dbReference type="InterPro" id="IPR036277">
    <property type="entry name" value="SMC_hinge_sf"/>
</dbReference>
<dbReference type="Proteomes" id="UP000261340">
    <property type="component" value="Unplaced"/>
</dbReference>
<dbReference type="GO" id="GO:0005694">
    <property type="term" value="C:chromosome"/>
    <property type="evidence" value="ECO:0007669"/>
    <property type="project" value="UniProtKB-SubCell"/>
</dbReference>
<reference evidence="5" key="1">
    <citation type="submission" date="2025-08" db="UniProtKB">
        <authorList>
            <consortium name="Ensembl"/>
        </authorList>
    </citation>
    <scope>IDENTIFICATION</scope>
</reference>
<dbReference type="Pfam" id="PF22899">
    <property type="entry name" value="SMCHD1_S5"/>
    <property type="match status" value="1"/>
</dbReference>
<dbReference type="Gene3D" id="3.30.70.1620">
    <property type="match status" value="1"/>
</dbReference>
<dbReference type="Pfam" id="PF26201">
    <property type="entry name" value="Ig_SMCHD1_7th"/>
    <property type="match status" value="1"/>
</dbReference>
<evidence type="ECO:0000259" key="4">
    <source>
        <dbReference type="SMART" id="SM00968"/>
    </source>
</evidence>
<evidence type="ECO:0000313" key="6">
    <source>
        <dbReference type="Proteomes" id="UP000261340"/>
    </source>
</evidence>
<dbReference type="InterPro" id="IPR036890">
    <property type="entry name" value="HATPase_C_sf"/>
</dbReference>
<dbReference type="SUPFAM" id="SSF75553">
    <property type="entry name" value="Smc hinge domain"/>
    <property type="match status" value="1"/>
</dbReference>
<evidence type="ECO:0000313" key="5">
    <source>
        <dbReference type="Ensembl" id="ENSACIP00000022126.1"/>
    </source>
</evidence>
<sequence length="1944" mass="218296">MLNSASKRRSAAAASLQEGRDKCKTKKLMISTFFLLLLLLLQEFGIHSNETFVVATTDRIVLDFDRFKELRDDTTLYLLQHEHQVLPAATEEKISFMPHYDTLIKSGTYEYYASENKESLAYPLAELIDNALSATAKNAGTRIIEIRMLFDESLGKPAVIVLDNGRGMTTKQLNKWAVYRHSKFTKEKSTFARKEEDYVRPDPVPRSLNSDISYFGVGGKQAVFHFGNVVRMISKPVGLPDVHELVLSEEDFEKKEKNKEDIYSTTILNRKPGDCSHVSEDERFLRTIIEEEPGKESFTAVVITGLKQNHVSFLKDEFVVWTRQLAHIYHYYIHGVNGNDMRQGSKKTDHQSKIDIQVRLQIHLNTFELIASKEPDFFQTLYINSAADTFEFKASTAPDGGTVEGVLRYHPFLYDRETYPKDPDTIKDSLDADDFENEPGLVNQEERRIFECYWNGRLIPGTKVTEFDWCSCKGAKGGDIPPECYSRFSGVLFTDDNFQVTTNKMTFMDLELKLKSKDTIFTLGLNGQKEFVQWLKNCHQNFDKQIKFVGFKGITTRTDVAKKKLQHPWATFFSIEWDGRTYRTGQLVKTQKTNPILYGKVVRFLLYGNYDGDVYATGGQVEVSREPRALYDMNKIIPISRIDKTATDEAIKKNIDSDSNKLPDMLKLDWPVGNPWPQNAVCPVGTPLGPLKIEILNKKGEAVSRMAPTGQGSGTKLCVKLTLVHHEITYELCFTETLTDLGKYTLNLNTVVHETNAITFGGRPLPRFTFKFTLKEGDAVKFVIGAVSPTLRVGVPFDIPLQIKDGYDNLTTLPPKLRPELKCRGLNLTYETVYSSGTTFTIKSVQARGKVLNYQQSKSYELEVTVPGLKEHTKSIKISLLPGVPDSLHVTPEETSILVENGNPVTFNVEIHDEAGNITANPKQIVRCEVKGFPPVVSDCSSTGAGQLVTKPINLTIINGEQQELKAQFVMPNHKNVALVMKELKVLPSTRASVMELYSQDDENLVLRNSEKIEWIAGGLLENLFYRLYDEAGREVPLTAEIASMIKVNWTGEVFLEDLIQGKLPDVQVPKQVKEERFYQVSYQDQSVSVSFTIVPRPDEPARLKVTLPQVTVKLGEILSGNISLELVDQFDNLTKLLTPASVNHITVEAEGLDKSAIAFIWQESSCSVLVTGVRFQSGPLGPRDMCFSCSDFVEHVSVKVTAGLPAQLKLLSGPEQPLQVLNGHGIAKPFIVQLCDEWGNPSPDQRVVVDLRTSPPGLKVMTKVISQPVNAEGKASFFSLVGMLINSSSTRGYYQLLFKGSFNKKPIPGPSLNLTVLPDPNKPVSLSVKYNTSAKFLAGGTFPVFAVTVVSDEGSPITTFNPAAASMFVWNGASLTKTPPETAIELKCSRPMENEKNDCFHFRDKEIPEEVGKYTIQFSLRVNKTDVLYSNQVAVLANQPAKLGPDSQPPTPVVSYSEDIASRTLVENLTLRIMDLYGNPAAQDLEGKVIITIKSSNGERNESFPLLERGTSRVQINLVEGKAHITRLTIRENSPGDNGSTYILLFKPEVSALPTPLAAFELPFHFYNDAQNQQRMSELTRKKDELSSAIERYEETFGTYTQLLELLMKKKKAEAEAIQKMPRRVYSISDNFRGQADVLGMVGHLALVQDDAAAWVISWHIRGDMDCVITRTTEAARRIFDDTQGRQQVMALDSVFVPQGNRPLPHIRNGYPLFDPPGNPVYARELLIYRYDRESCDIVFKNILGDTILIDDLDSANNYRRVVQNRMQCPTILTRKGERVSGRGKFGGAQNTAPPMSTLKMFGAPLPQQYHSLLEQIELLQQYLSALLKKEEMERARNDHINKIKSLDVQQKQQEWDEKRKQLREIEIQLGMFPISTSLQSIKEGLNKHVTGLWNCVNQLNGTVRAHAQDIGGLRETCETLENHIANIERDLQPGNEGKLPEL</sequence>
<dbReference type="Pfam" id="PF13589">
    <property type="entry name" value="HATPase_c_3"/>
    <property type="match status" value="1"/>
</dbReference>
<name>A0A3Q0SGG0_AMPCI</name>
<dbReference type="InterPro" id="IPR055109">
    <property type="entry name" value="SMCHD1_S5"/>
</dbReference>
<dbReference type="Pfam" id="PF26195">
    <property type="entry name" value="Ig_SMCHD1_2nd"/>
    <property type="match status" value="1"/>
</dbReference>
<keyword evidence="3" id="KW-0175">Coiled coil</keyword>
<dbReference type="InterPro" id="IPR038892">
    <property type="entry name" value="SMCHD1"/>
</dbReference>
<organism evidence="5 6">
    <name type="scientific">Amphilophus citrinellus</name>
    <name type="common">Midas cichlid</name>
    <name type="synonym">Cichlasoma citrinellum</name>
    <dbReference type="NCBI Taxonomy" id="61819"/>
    <lineage>
        <taxon>Eukaryota</taxon>
        <taxon>Metazoa</taxon>
        <taxon>Chordata</taxon>
        <taxon>Craniata</taxon>
        <taxon>Vertebrata</taxon>
        <taxon>Euteleostomi</taxon>
        <taxon>Actinopterygii</taxon>
        <taxon>Neopterygii</taxon>
        <taxon>Teleostei</taxon>
        <taxon>Neoteleostei</taxon>
        <taxon>Acanthomorphata</taxon>
        <taxon>Ovalentaria</taxon>
        <taxon>Cichlomorphae</taxon>
        <taxon>Cichliformes</taxon>
        <taxon>Cichlidae</taxon>
        <taxon>New World cichlids</taxon>
        <taxon>Cichlasomatinae</taxon>
        <taxon>Heroini</taxon>
        <taxon>Amphilophus</taxon>
    </lineage>
</organism>
<dbReference type="Gene3D" id="3.30.565.10">
    <property type="entry name" value="Histidine kinase-like ATPase, C-terminal domain"/>
    <property type="match status" value="1"/>
</dbReference>
<feature type="domain" description="SMC hinge" evidence="4">
    <location>
        <begin position="1637"/>
        <end position="1761"/>
    </location>
</feature>
<proteinExistence type="predicted"/>
<feature type="coiled-coil region" evidence="3">
    <location>
        <begin position="1831"/>
        <end position="1870"/>
    </location>
</feature>
<dbReference type="Pfam" id="PF26196">
    <property type="entry name" value="Ig_SMCHD1_4th"/>
    <property type="match status" value="1"/>
</dbReference>
<dbReference type="STRING" id="61819.ENSACIP00000022126"/>
<dbReference type="InterPro" id="IPR058617">
    <property type="entry name" value="Ig_SMCHD1_7th"/>
</dbReference>
<dbReference type="Pfam" id="PF06470">
    <property type="entry name" value="SMC_hinge"/>
    <property type="match status" value="1"/>
</dbReference>
<dbReference type="InterPro" id="IPR010935">
    <property type="entry name" value="SMC_hinge"/>
</dbReference>
<dbReference type="InterPro" id="IPR058611">
    <property type="entry name" value="Ig_SMCHD1_1st"/>
</dbReference>
<dbReference type="Ensembl" id="ENSACIT00000022714.1">
    <property type="protein sequence ID" value="ENSACIP00000022126.1"/>
    <property type="gene ID" value="ENSACIG00000016998.1"/>
</dbReference>
<dbReference type="Pfam" id="PF26199">
    <property type="entry name" value="Ig_SMCHD1_8th"/>
    <property type="match status" value="1"/>
</dbReference>
<dbReference type="InterPro" id="IPR058615">
    <property type="entry name" value="Ig_SMCHD1_6th"/>
</dbReference>
<dbReference type="SUPFAM" id="SSF55874">
    <property type="entry name" value="ATPase domain of HSP90 chaperone/DNA topoisomerase II/histidine kinase"/>
    <property type="match status" value="1"/>
</dbReference>
<dbReference type="GeneTree" id="ENSGT00390000006950"/>
<dbReference type="Pfam" id="PF26194">
    <property type="entry name" value="Ig_SMCHD1_1st"/>
    <property type="match status" value="1"/>
</dbReference>
<evidence type="ECO:0000256" key="2">
    <source>
        <dbReference type="ARBA" id="ARBA00022454"/>
    </source>
</evidence>
<dbReference type="GO" id="GO:0051276">
    <property type="term" value="P:chromosome organization"/>
    <property type="evidence" value="ECO:0007669"/>
    <property type="project" value="InterPro"/>
</dbReference>
<comment type="subcellular location">
    <subcellularLocation>
        <location evidence="1">Chromosome</location>
    </subcellularLocation>
</comment>
<dbReference type="InterPro" id="IPR058614">
    <property type="entry name" value="Ig_SMCHD1_5th"/>
</dbReference>
<dbReference type="SMART" id="SM00968">
    <property type="entry name" value="SMC_hinge"/>
    <property type="match status" value="1"/>
</dbReference>
<dbReference type="Pfam" id="PF26198">
    <property type="entry name" value="Ig_SMCHD1_6th"/>
    <property type="match status" value="1"/>
</dbReference>
<protein>
    <submittedName>
        <fullName evidence="5">Structural maintenance of chromosomes flexible hinge domain containing 1</fullName>
    </submittedName>
</protein>